<feature type="domain" description="Inositol polyphosphate-related phosphatase" evidence="5">
    <location>
        <begin position="27"/>
        <end position="321"/>
    </location>
</feature>
<dbReference type="Gene3D" id="3.30.420.40">
    <property type="match status" value="1"/>
</dbReference>
<dbReference type="Pfam" id="PF22669">
    <property type="entry name" value="Exo_endo_phos2"/>
    <property type="match status" value="1"/>
</dbReference>
<protein>
    <submittedName>
        <fullName evidence="6">Pantothenate kinase</fullName>
        <ecNumber evidence="6">2.7.1.33</ecNumber>
    </submittedName>
</protein>
<reference evidence="6" key="1">
    <citation type="journal article" date="2013" name="PLoS ONE">
        <title>Biosynthesis of vitamins and cofactors in bacterium-harbouring trypanosomatids depends on the symbiotic association as revealed by genomic analyses.</title>
        <authorList>
            <person name="Klein C.C."/>
            <person name="Alves J.M."/>
            <person name="Serrano M.G."/>
            <person name="Buck G.A."/>
            <person name="Vasconcelos A.T."/>
            <person name="Sagot M.F."/>
            <person name="Teixeira M.M."/>
            <person name="Camargo E.P."/>
            <person name="Motta M.C."/>
        </authorList>
    </citation>
    <scope>NUCLEOTIDE SEQUENCE</scope>
    <source>
        <strain evidence="6">TCC001E</strain>
    </source>
</reference>
<name>T1YUR2_HERMU</name>
<dbReference type="GO" id="GO:0016791">
    <property type="term" value="F:phosphatase activity"/>
    <property type="evidence" value="ECO:0007669"/>
    <property type="project" value="InterPro"/>
</dbReference>
<dbReference type="GO" id="GO:0005829">
    <property type="term" value="C:cytosol"/>
    <property type="evidence" value="ECO:0007669"/>
    <property type="project" value="TreeGrafter"/>
</dbReference>
<accession>T1YUR2</accession>
<dbReference type="GO" id="GO:0005634">
    <property type="term" value="C:nucleus"/>
    <property type="evidence" value="ECO:0007669"/>
    <property type="project" value="TreeGrafter"/>
</dbReference>
<dbReference type="InterPro" id="IPR000300">
    <property type="entry name" value="IPPc"/>
</dbReference>
<dbReference type="GO" id="GO:0005524">
    <property type="term" value="F:ATP binding"/>
    <property type="evidence" value="ECO:0007669"/>
    <property type="project" value="UniProtKB-KW"/>
</dbReference>
<dbReference type="Gene3D" id="6.10.10.60">
    <property type="match status" value="1"/>
</dbReference>
<dbReference type="Gene3D" id="3.30.420.510">
    <property type="match status" value="1"/>
</dbReference>
<dbReference type="Gene3D" id="3.40.50.12780">
    <property type="entry name" value="N-terminal domain of ligase-like"/>
    <property type="match status" value="1"/>
</dbReference>
<dbReference type="EC" id="2.7.1.33" evidence="6"/>
<dbReference type="InterPro" id="IPR043129">
    <property type="entry name" value="ATPase_NBD"/>
</dbReference>
<dbReference type="InterPro" id="IPR042099">
    <property type="entry name" value="ANL_N_sf"/>
</dbReference>
<organism evidence="6">
    <name type="scientific">Herpetomonas muscarum</name>
    <dbReference type="NCBI Taxonomy" id="5718"/>
    <lineage>
        <taxon>Eukaryota</taxon>
        <taxon>Discoba</taxon>
        <taxon>Euglenozoa</taxon>
        <taxon>Kinetoplastea</taxon>
        <taxon>Metakinetoplastina</taxon>
        <taxon>Trypanosomatida</taxon>
        <taxon>Trypanosomatidae</taxon>
        <taxon>Herpetomonas</taxon>
    </lineage>
</organism>
<dbReference type="EMBL" id="KF160219">
    <property type="protein sequence ID" value="AGU68184.1"/>
    <property type="molecule type" value="Genomic_DNA"/>
</dbReference>
<feature type="domain" description="AMP-dependent synthetase/ligase" evidence="4">
    <location>
        <begin position="465"/>
        <end position="721"/>
    </location>
</feature>
<dbReference type="InterPro" id="IPR000873">
    <property type="entry name" value="AMP-dep_synth/lig_dom"/>
</dbReference>
<evidence type="ECO:0000256" key="2">
    <source>
        <dbReference type="ARBA" id="ARBA00022840"/>
    </source>
</evidence>
<dbReference type="GO" id="GO:0046856">
    <property type="term" value="P:phosphatidylinositol dephosphorylation"/>
    <property type="evidence" value="ECO:0007669"/>
    <property type="project" value="InterPro"/>
</dbReference>
<dbReference type="Pfam" id="PF03630">
    <property type="entry name" value="Fumble"/>
    <property type="match status" value="1"/>
</dbReference>
<evidence type="ECO:0000259" key="5">
    <source>
        <dbReference type="Pfam" id="PF22669"/>
    </source>
</evidence>
<dbReference type="GO" id="GO:0004594">
    <property type="term" value="F:pantothenate kinase activity"/>
    <property type="evidence" value="ECO:0007669"/>
    <property type="project" value="UniProtKB-EC"/>
</dbReference>
<dbReference type="CDD" id="cd24086">
    <property type="entry name" value="ASKHA_NBD_PanK-II_euk"/>
    <property type="match status" value="1"/>
</dbReference>
<keyword evidence="6" id="KW-0418">Kinase</keyword>
<keyword evidence="1" id="KW-0547">Nucleotide-binding</keyword>
<dbReference type="SUPFAM" id="SSF53067">
    <property type="entry name" value="Actin-like ATPase domain"/>
    <property type="match status" value="2"/>
</dbReference>
<keyword evidence="2" id="KW-0067">ATP-binding</keyword>
<dbReference type="PANTHER" id="PTHR12280">
    <property type="entry name" value="PANTOTHENATE KINASE"/>
    <property type="match status" value="1"/>
</dbReference>
<sequence>MFSPTGVSSGSSKEARNMTARARVLSYNFNILPRGCGGYQEERLNTFLKSVDSYDVLLLQEVYATSVMPYAMQRRFCYKKELLDGLKEKGFHHYVISRQPSYTTMMRHNVLSDNGLVIASRFPIWHRGSYTFRNRDRAEPTMAKGCLFAEIEVPSCEASATERVVFFNAHLRPEERAPSDSSQVQQMVRLVESVLQQLKKDTQGYESEIPFIIAGDFNIHGIEAHTRLPSKALIDFMAELDPLGDLRDAIVEKLGFNPPTRPPKLFFPTQSKLEKYEDVPQRQDYLLVNDRITVDAARLEKFVVSSRRPYTYLSDHFGVVADLAVAVENNAHAIPRSPSRLMVPSLVEEVDHELSNPTSSSYMENVVLLLVATASFSFSFKLLLLLGVAWVCLRFPHVTLSSLSSERLNAAALVTDAVVKGEATVSLPSRGYDPLSMTHSIAGMWDRSVTRFRSLRCLGTTGEMGQEEWLSYGAVDQRARDLGAGLLEMGLVPGDVVGVECDACRNAVFLDIACALYGFATLPLAGKSSTVRQLLDQNKVRIVFASRSAVVTLLTCRSTSLETIVHFHPFTDSDDQAVAKDLNIKLLSYSSVEHNGRLQPQSPPEDMGASTVFTYSMDNVSSTDFATPIPITHADILRDISMMFKTSVLPNYFQRDLMVWFTPIASLFNRICVLGLFVQGNAVATSESTHLQEAFSLFRPTILVASSSLFSTSSLQLSRAKQRYSAVYNWLFDRVYYLRSQLIHVNNCDSALLRFLFFRSFGNQLGGNVHTIVLNATQESTPFYLLDHITVCYAPSVREVSYFNSVGVCTVDGVPVPPVRVELKPIDDLSQGAGIGALAVTRGNEAQQNLEIAARWEKNRMLTLLGSSTGVMWPVDYQYAISMELERVYVGSRYINDIFVYCEQSKPLVAVVCPNRDTVEFEWRQQQMGSPRDSMTHLPDLDFTQGATKQLSWTELAEYATPLITKDLKAIAEEHNLHRSQVPRFVHLHPHAFRDHATFLTPFGKIRRQNVLKYFSTVFERLYSETATPLNGVSPLLSEPSLDIFSDADTPVLGPKDQLQRKSDAFELRVPVTVDIGGTFAKIAYVMPPHMRDFTPGSSIIHEASSLTDKLGLRTFEFFQDQAAAEREVAQSARSKVGTLRFAKIPSQQIPRFAEYLASAGGLNSFKPETVRHIRATGGGAFKYAQMARSVVGVEFDVVKEMDAVVKGLNLIIKLSPESIFTVDTPTGQHMPHKLQSSGDSFSPFPYMLINIGSGISFIKCTGPDGAHVRVGGSPIGGATFWGLTRTMTNLTCWEEVMEIMQLDGPGDNKNVDLLVGDIYGYNAKDLPAMLSSETVGSSFGKFGTERFYDATRASPADHFAEDDAGEILSPLASKTPKRFGSGRAPMSASSMDIVRSLLFMISSNVTQLAFLHSKIHGVKNIFFAGGFVRNNPIVWTAISNTMHYWSGGDISAHFLEHDGYLGALGSAVLDTPPSTDTATPAAAPTQPTKTA</sequence>
<dbReference type="Gene3D" id="3.60.10.10">
    <property type="entry name" value="Endonuclease/exonuclease/phosphatase"/>
    <property type="match status" value="1"/>
</dbReference>
<dbReference type="SUPFAM" id="SSF56801">
    <property type="entry name" value="Acetyl-CoA synthetase-like"/>
    <property type="match status" value="1"/>
</dbReference>
<evidence type="ECO:0000256" key="3">
    <source>
        <dbReference type="ARBA" id="ARBA00022993"/>
    </source>
</evidence>
<dbReference type="PANTHER" id="PTHR12280:SF20">
    <property type="entry name" value="4'-PHOSPHOPANTETHEINE PHOSPHATASE"/>
    <property type="match status" value="1"/>
</dbReference>
<dbReference type="InterPro" id="IPR036691">
    <property type="entry name" value="Endo/exonu/phosph_ase_sf"/>
</dbReference>
<dbReference type="Pfam" id="PF00501">
    <property type="entry name" value="AMP-binding"/>
    <property type="match status" value="1"/>
</dbReference>
<evidence type="ECO:0000256" key="1">
    <source>
        <dbReference type="ARBA" id="ARBA00022741"/>
    </source>
</evidence>
<proteinExistence type="predicted"/>
<keyword evidence="6" id="KW-0808">Transferase</keyword>
<keyword evidence="3" id="KW-0173">Coenzyme A biosynthesis</keyword>
<dbReference type="GO" id="GO:0015937">
    <property type="term" value="P:coenzyme A biosynthetic process"/>
    <property type="evidence" value="ECO:0007669"/>
    <property type="project" value="UniProtKB-KW"/>
</dbReference>
<evidence type="ECO:0000313" key="6">
    <source>
        <dbReference type="EMBL" id="AGU68184.1"/>
    </source>
</evidence>
<dbReference type="SUPFAM" id="SSF56219">
    <property type="entry name" value="DNase I-like"/>
    <property type="match status" value="1"/>
</dbReference>
<dbReference type="InterPro" id="IPR004567">
    <property type="entry name" value="Type_II_PanK"/>
</dbReference>
<evidence type="ECO:0000259" key="4">
    <source>
        <dbReference type="Pfam" id="PF00501"/>
    </source>
</evidence>